<evidence type="ECO:0000313" key="5">
    <source>
        <dbReference type="Proteomes" id="UP000063308"/>
    </source>
</evidence>
<evidence type="ECO:0000313" key="4">
    <source>
        <dbReference type="EMBL" id="BAR59781.1"/>
    </source>
</evidence>
<proteinExistence type="predicted"/>
<evidence type="ECO:0008006" key="6">
    <source>
        <dbReference type="Google" id="ProtNLM"/>
    </source>
</evidence>
<dbReference type="EMBL" id="AP014685">
    <property type="protein sequence ID" value="BAR59781.1"/>
    <property type="molecule type" value="Genomic_DNA"/>
</dbReference>
<dbReference type="AlphaFoldDB" id="A0A0E4FW71"/>
<sequence length="484" mass="54048">MHGFVQGADRQQTTLFPECLDDWVDESNSIRAVDVFVDALELRDLGFDGVDPAATGRPAYHPSPMLKLYIYGYLNRVQSSRRLEREAGRNLEVMWLTGRLAPDHKTIADFRKDNGPAIKKVCAQFVELCRKMGLLTKASVAIDGSKFKAVNSRDNNFTQGKIQRRQKQIEESVARYMSQLDTADRQTAAGEEPSETVLLTKTRLKEKLAKLEEEVKRLAAIEKALLASPDRQISLTDPDCRSMATSGRGSGMVAYNVQSAVDTTNHLIVAHEVTNVGTDRSQLATMAQAAKAALRSDHLDVVADRGYFKGEELLACEQAGVAVTLPKPQTSGAKSAGRFGKPDFVYLAKDDVYRCPAGEKLAHHFTADEDGQKMRIYLTKACRTCPFKDQCTTSNERRIKRWEHEHVVEAAQTRLDQNPQAMRVRRETVEHPFATLKMRMGATHFLMKRLPNVATEMALNVLAYNLTRVMNIVGIKPLLVAIRA</sequence>
<feature type="domain" description="Transposase InsH N-terminal" evidence="2">
    <location>
        <begin position="19"/>
        <end position="112"/>
    </location>
</feature>
<evidence type="ECO:0000259" key="3">
    <source>
        <dbReference type="Pfam" id="PF13751"/>
    </source>
</evidence>
<evidence type="ECO:0000259" key="2">
    <source>
        <dbReference type="Pfam" id="PF05598"/>
    </source>
</evidence>
<dbReference type="InterPro" id="IPR025668">
    <property type="entry name" value="Tnp_DDE_dom"/>
</dbReference>
<gene>
    <name evidence="4" type="ORF">NK6_6630</name>
</gene>
<dbReference type="InterPro" id="IPR047629">
    <property type="entry name" value="IS1182_transpos"/>
</dbReference>
<dbReference type="Pfam" id="PF13751">
    <property type="entry name" value="DDE_Tnp_1_6"/>
    <property type="match status" value="1"/>
</dbReference>
<protein>
    <recommendedName>
        <fullName evidence="6">Transposase</fullName>
    </recommendedName>
</protein>
<evidence type="ECO:0000256" key="1">
    <source>
        <dbReference type="SAM" id="Coils"/>
    </source>
</evidence>
<dbReference type="Proteomes" id="UP000063308">
    <property type="component" value="Chromosome"/>
</dbReference>
<name>A0A0E4FW71_9BRAD</name>
<feature type="coiled-coil region" evidence="1">
    <location>
        <begin position="194"/>
        <end position="228"/>
    </location>
</feature>
<dbReference type="InterPro" id="IPR008490">
    <property type="entry name" value="Transposase_InsH_N"/>
</dbReference>
<organism evidence="4 5">
    <name type="scientific">Bradyrhizobium diazoefficiens</name>
    <dbReference type="NCBI Taxonomy" id="1355477"/>
    <lineage>
        <taxon>Bacteria</taxon>
        <taxon>Pseudomonadati</taxon>
        <taxon>Pseudomonadota</taxon>
        <taxon>Alphaproteobacteria</taxon>
        <taxon>Hyphomicrobiales</taxon>
        <taxon>Nitrobacteraceae</taxon>
        <taxon>Bradyrhizobium</taxon>
    </lineage>
</organism>
<dbReference type="Pfam" id="PF05598">
    <property type="entry name" value="DUF772"/>
    <property type="match status" value="1"/>
</dbReference>
<feature type="domain" description="Transposase DDE" evidence="3">
    <location>
        <begin position="355"/>
        <end position="469"/>
    </location>
</feature>
<accession>A0A0E4FW71</accession>
<dbReference type="PANTHER" id="PTHR33408:SF2">
    <property type="entry name" value="TRANSPOSASE DDE DOMAIN-CONTAINING PROTEIN"/>
    <property type="match status" value="1"/>
</dbReference>
<dbReference type="RefSeq" id="WP_028175580.1">
    <property type="nucleotide sequence ID" value="NZ_AXAX01000027.1"/>
</dbReference>
<reference evidence="4 5" key="1">
    <citation type="submission" date="2014-11" db="EMBL/GenBank/DDBJ databases">
        <title>Symbiosis island explosion on the genome of extra-slow-growing strains of soybean bradyrhizobia with massive insertion sequences.</title>
        <authorList>
            <person name="Iida T."/>
            <person name="Minamisawa K."/>
        </authorList>
    </citation>
    <scope>NUCLEOTIDE SEQUENCE [LARGE SCALE GENOMIC DNA]</scope>
    <source>
        <strain evidence="4 5">NK6</strain>
    </source>
</reference>
<dbReference type="PANTHER" id="PTHR33408">
    <property type="entry name" value="TRANSPOSASE"/>
    <property type="match status" value="1"/>
</dbReference>
<dbReference type="NCBIfam" id="NF033551">
    <property type="entry name" value="transpos_IS1182"/>
    <property type="match status" value="1"/>
</dbReference>
<keyword evidence="1" id="KW-0175">Coiled coil</keyword>